<gene>
    <name evidence="24" type="ORF">CHU32_00125</name>
    <name evidence="23" type="ORF">CHU33_00125</name>
</gene>
<dbReference type="Proteomes" id="UP000247005">
    <property type="component" value="Unassembled WGS sequence"/>
</dbReference>
<dbReference type="GO" id="GO:0030244">
    <property type="term" value="P:cellulose biosynthetic process"/>
    <property type="evidence" value="ECO:0007669"/>
    <property type="project" value="UniProtKB-KW"/>
</dbReference>
<evidence type="ECO:0000256" key="10">
    <source>
        <dbReference type="ARBA" id="ARBA00022692"/>
    </source>
</evidence>
<evidence type="ECO:0000256" key="11">
    <source>
        <dbReference type="ARBA" id="ARBA00022723"/>
    </source>
</evidence>
<feature type="domain" description="GGDEF" evidence="22">
    <location>
        <begin position="419"/>
        <end position="553"/>
    </location>
</feature>
<dbReference type="GO" id="GO:0052621">
    <property type="term" value="F:diguanylate cyclase activity"/>
    <property type="evidence" value="ECO:0007669"/>
    <property type="project" value="UniProtKB-EC"/>
</dbReference>
<evidence type="ECO:0000256" key="21">
    <source>
        <dbReference type="SAM" id="Phobius"/>
    </source>
</evidence>
<name>A0A2P5GVP0_9ENTR</name>
<evidence type="ECO:0000256" key="1">
    <source>
        <dbReference type="ARBA" id="ARBA00001946"/>
    </source>
</evidence>
<dbReference type="NCBIfam" id="NF011955">
    <property type="entry name" value="PRK15426.1"/>
    <property type="match status" value="1"/>
</dbReference>
<evidence type="ECO:0000313" key="24">
    <source>
        <dbReference type="EMBL" id="POP50610.1"/>
    </source>
</evidence>
<keyword evidence="11" id="KW-0479">Metal-binding</keyword>
<dbReference type="EC" id="2.7.7.65" evidence="6"/>
<comment type="catalytic activity">
    <reaction evidence="19">
        <text>2 GTP = 3',3'-c-di-GMP + 2 diphosphate</text>
        <dbReference type="Rhea" id="RHEA:24898"/>
        <dbReference type="ChEBI" id="CHEBI:33019"/>
        <dbReference type="ChEBI" id="CHEBI:37565"/>
        <dbReference type="ChEBI" id="CHEBI:58805"/>
        <dbReference type="EC" id="2.7.7.65"/>
    </reaction>
</comment>
<comment type="function">
    <text evidence="20">Catalyzes the synthesis of cyclic-di-GMP (c-di-GMP) via the condensation of 2 GTP molecules. Cyclic-di-GMP is a second messenger which controls cell surface-associated traits in bacteria. Involved in the regulation of cellulose production.</text>
</comment>
<dbReference type="SUPFAM" id="SSF55073">
    <property type="entry name" value="Nucleotide cyclase"/>
    <property type="match status" value="1"/>
</dbReference>
<keyword evidence="17 21" id="KW-0472">Membrane</keyword>
<dbReference type="Pfam" id="PF00990">
    <property type="entry name" value="GGDEF"/>
    <property type="match status" value="1"/>
</dbReference>
<evidence type="ECO:0000256" key="3">
    <source>
        <dbReference type="ARBA" id="ARBA00004665"/>
    </source>
</evidence>
<keyword evidence="25" id="KW-1185">Reference proteome</keyword>
<evidence type="ECO:0000256" key="2">
    <source>
        <dbReference type="ARBA" id="ARBA00004429"/>
    </source>
</evidence>
<evidence type="ECO:0000256" key="13">
    <source>
        <dbReference type="ARBA" id="ARBA00022842"/>
    </source>
</evidence>
<comment type="pathway">
    <text evidence="4">Glycan metabolism; bacterial cellulose biosynthesis.</text>
</comment>
<evidence type="ECO:0000256" key="17">
    <source>
        <dbReference type="ARBA" id="ARBA00023136"/>
    </source>
</evidence>
<dbReference type="GO" id="GO:0005886">
    <property type="term" value="C:plasma membrane"/>
    <property type="evidence" value="ECO:0007669"/>
    <property type="project" value="UniProtKB-SubCell"/>
</dbReference>
<dbReference type="InterPro" id="IPR000160">
    <property type="entry name" value="GGDEF_dom"/>
</dbReference>
<evidence type="ECO:0000256" key="8">
    <source>
        <dbReference type="ARBA" id="ARBA00022519"/>
    </source>
</evidence>
<dbReference type="InterPro" id="IPR029787">
    <property type="entry name" value="Nucleotide_cyclase"/>
</dbReference>
<keyword evidence="13" id="KW-0460">Magnesium</keyword>
<dbReference type="GO" id="GO:0005525">
    <property type="term" value="F:GTP binding"/>
    <property type="evidence" value="ECO:0007669"/>
    <property type="project" value="UniProtKB-KW"/>
</dbReference>
<dbReference type="PROSITE" id="PS50887">
    <property type="entry name" value="GGDEF"/>
    <property type="match status" value="1"/>
</dbReference>
<dbReference type="Gene3D" id="3.30.70.270">
    <property type="match status" value="1"/>
</dbReference>
<evidence type="ECO:0000256" key="15">
    <source>
        <dbReference type="ARBA" id="ARBA00022989"/>
    </source>
</evidence>
<dbReference type="InterPro" id="IPR043128">
    <property type="entry name" value="Rev_trsase/Diguanyl_cyclase"/>
</dbReference>
<keyword evidence="14" id="KW-0135">Cellulose biosynthesis</keyword>
<dbReference type="PANTHER" id="PTHR45138">
    <property type="entry name" value="REGULATORY COMPONENTS OF SENSORY TRANSDUCTION SYSTEM"/>
    <property type="match status" value="1"/>
</dbReference>
<dbReference type="EMBL" id="PQGD01000001">
    <property type="protein sequence ID" value="POP50610.1"/>
    <property type="molecule type" value="Genomic_DNA"/>
</dbReference>
<evidence type="ECO:0000256" key="20">
    <source>
        <dbReference type="ARBA" id="ARBA00045634"/>
    </source>
</evidence>
<evidence type="ECO:0000256" key="19">
    <source>
        <dbReference type="ARBA" id="ARBA00034247"/>
    </source>
</evidence>
<keyword evidence="8" id="KW-0997">Cell inner membrane</keyword>
<protein>
    <recommendedName>
        <fullName evidence="6">diguanylate cyclase</fullName>
        <ecNumber evidence="6">2.7.7.65</ecNumber>
    </recommendedName>
    <alternativeName>
        <fullName evidence="18">Cellulose synthesis regulatory protein</fullName>
    </alternativeName>
</protein>
<dbReference type="FunFam" id="3.30.70.270:FF:000001">
    <property type="entry name" value="Diguanylate cyclase domain protein"/>
    <property type="match status" value="1"/>
</dbReference>
<reference evidence="25 26" key="1">
    <citation type="submission" date="2018-01" db="EMBL/GenBank/DDBJ databases">
        <title>Superficieibacter electus gen. nov., sp. nov., an extended-spectrum beta-lactamase possessing member of the Enterobacteriaceae family, isolated from intensive care unit surfaces.</title>
        <authorList>
            <person name="Potter R.F."/>
            <person name="D'Souza A.W."/>
        </authorList>
    </citation>
    <scope>NUCLEOTIDE SEQUENCE [LARGE SCALE GENOMIC DNA]</scope>
    <source>
        <strain evidence="24 26">BP-1</strain>
        <strain evidence="23 25">BP-2</strain>
    </source>
</reference>
<evidence type="ECO:0000313" key="26">
    <source>
        <dbReference type="Proteomes" id="UP000247005"/>
    </source>
</evidence>
<dbReference type="UniPathway" id="UPA00694"/>
<evidence type="ECO:0000256" key="5">
    <source>
        <dbReference type="ARBA" id="ARBA00011738"/>
    </source>
</evidence>
<comment type="pathway">
    <text evidence="3">Purine metabolism; 3',5'-cyclic di-GMP biosynthesis.</text>
</comment>
<dbReference type="NCBIfam" id="TIGR00254">
    <property type="entry name" value="GGDEF"/>
    <property type="match status" value="1"/>
</dbReference>
<organism evidence="24 26">
    <name type="scientific">Superficieibacter electus</name>
    <dbReference type="NCBI Taxonomy" id="2022662"/>
    <lineage>
        <taxon>Bacteria</taxon>
        <taxon>Pseudomonadati</taxon>
        <taxon>Pseudomonadota</taxon>
        <taxon>Gammaproteobacteria</taxon>
        <taxon>Enterobacterales</taxon>
        <taxon>Enterobacteriaceae</taxon>
        <taxon>Superficieibacter</taxon>
    </lineage>
</organism>
<keyword evidence="15 21" id="KW-1133">Transmembrane helix</keyword>
<dbReference type="Proteomes" id="UP000237073">
    <property type="component" value="Unassembled WGS sequence"/>
</dbReference>
<sequence length="553" mass="62341">MEKRQWPGKPGLRFTPGQVVSLCFIVVLICSSFLTWREVRVLEDSYVSSQRNRLESVSHGMDMQLQFNMDRLFFLRNGMQAALKTPLQLESMVTARRQFDWKRQQDAWSLYSGSRLLLTVNGVSDEFVAHGADLNRDDALLHNELTAALELGYLLHLSSSSSSIEQRTQYVSRAGFFVTSDPAEMSDIISYYAGLIGKPWFFTQSARDNRGRGIRWYTEQGKERGVQVITASIPLDLNEYWYGVLAMDVEVSALQRLLMEAIGGQHEGTWQLYDSHLLWLASSVAGAENGPTLTAADRQHILDAMEHDTRGGFLTASSYISWQKLKNFDGILLHVHTLREGLGGAFGNIIIALTLLWLVFTLILILSWIVIRRMVRNMIAMQESLEWRAWYDTLTRLPNRGALFERAAEAARVCQQAQQPLCVIQLDLDHFKSINDRFGHQAGDRVLSHVGTLIANALRENDVAGRVGGEEFCIVLPNTSLDMAVKVAERIRKRISAKELLIRKNTTLRVSASLGVSSSEESGRYDFEHLQSVADGRLYLAKQNGRNCVYCAG</sequence>
<dbReference type="OrthoDB" id="9813903at2"/>
<evidence type="ECO:0000256" key="9">
    <source>
        <dbReference type="ARBA" id="ARBA00022679"/>
    </source>
</evidence>
<keyword evidence="9" id="KW-0808">Transferase</keyword>
<evidence type="ECO:0000256" key="4">
    <source>
        <dbReference type="ARBA" id="ARBA00005186"/>
    </source>
</evidence>
<dbReference type="AlphaFoldDB" id="A0A2P5GVP0"/>
<comment type="caution">
    <text evidence="24">The sequence shown here is derived from an EMBL/GenBank/DDBJ whole genome shotgun (WGS) entry which is preliminary data.</text>
</comment>
<dbReference type="UniPathway" id="UPA00599"/>
<evidence type="ECO:0000313" key="25">
    <source>
        <dbReference type="Proteomes" id="UP000237073"/>
    </source>
</evidence>
<accession>A0A2P5GVP0</accession>
<evidence type="ECO:0000256" key="14">
    <source>
        <dbReference type="ARBA" id="ARBA00022916"/>
    </source>
</evidence>
<dbReference type="GO" id="GO:0046872">
    <property type="term" value="F:metal ion binding"/>
    <property type="evidence" value="ECO:0007669"/>
    <property type="project" value="UniProtKB-KW"/>
</dbReference>
<dbReference type="Pfam" id="PF17151">
    <property type="entry name" value="CHASE7"/>
    <property type="match status" value="1"/>
</dbReference>
<evidence type="ECO:0000256" key="18">
    <source>
        <dbReference type="ARBA" id="ARBA00031311"/>
    </source>
</evidence>
<dbReference type="PANTHER" id="PTHR45138:SF16">
    <property type="entry name" value="DIGUANYLATE CYCLASE DGCQ-RELATED"/>
    <property type="match status" value="1"/>
</dbReference>
<comment type="subcellular location">
    <subcellularLocation>
        <location evidence="2">Cell inner membrane</location>
        <topology evidence="2">Multi-pass membrane protein</topology>
    </subcellularLocation>
</comment>
<proteinExistence type="predicted"/>
<dbReference type="InterPro" id="IPR050469">
    <property type="entry name" value="Diguanylate_Cyclase"/>
</dbReference>
<dbReference type="GO" id="GO:1902201">
    <property type="term" value="P:negative regulation of bacterial-type flagellum-dependent cell motility"/>
    <property type="evidence" value="ECO:0007669"/>
    <property type="project" value="TreeGrafter"/>
</dbReference>
<dbReference type="RefSeq" id="WP_103674072.1">
    <property type="nucleotide sequence ID" value="NZ_PQGD01000001.1"/>
</dbReference>
<evidence type="ECO:0000313" key="23">
    <source>
        <dbReference type="EMBL" id="POP47599.1"/>
    </source>
</evidence>
<keyword evidence="16" id="KW-0342">GTP-binding</keyword>
<dbReference type="GO" id="GO:0043709">
    <property type="term" value="P:cell adhesion involved in single-species biofilm formation"/>
    <property type="evidence" value="ECO:0007669"/>
    <property type="project" value="TreeGrafter"/>
</dbReference>
<dbReference type="InterPro" id="IPR033416">
    <property type="entry name" value="CHASE7"/>
</dbReference>
<evidence type="ECO:0000256" key="7">
    <source>
        <dbReference type="ARBA" id="ARBA00022475"/>
    </source>
</evidence>
<keyword evidence="7" id="KW-1003">Cell membrane</keyword>
<dbReference type="CDD" id="cd01949">
    <property type="entry name" value="GGDEF"/>
    <property type="match status" value="1"/>
</dbReference>
<dbReference type="EMBL" id="PQGE01000001">
    <property type="protein sequence ID" value="POP47599.1"/>
    <property type="molecule type" value="Genomic_DNA"/>
</dbReference>
<evidence type="ECO:0000256" key="12">
    <source>
        <dbReference type="ARBA" id="ARBA00022741"/>
    </source>
</evidence>
<comment type="cofactor">
    <cofactor evidence="1">
        <name>Mg(2+)</name>
        <dbReference type="ChEBI" id="CHEBI:18420"/>
    </cofactor>
</comment>
<evidence type="ECO:0000259" key="22">
    <source>
        <dbReference type="PROSITE" id="PS50887"/>
    </source>
</evidence>
<dbReference type="SMART" id="SM00267">
    <property type="entry name" value="GGDEF"/>
    <property type="match status" value="1"/>
</dbReference>
<evidence type="ECO:0000256" key="16">
    <source>
        <dbReference type="ARBA" id="ARBA00023134"/>
    </source>
</evidence>
<comment type="subunit">
    <text evidence="5">Homodimer.</text>
</comment>
<evidence type="ECO:0000256" key="6">
    <source>
        <dbReference type="ARBA" id="ARBA00012528"/>
    </source>
</evidence>
<keyword evidence="12" id="KW-0547">Nucleotide-binding</keyword>
<keyword evidence="10 21" id="KW-0812">Transmembrane</keyword>
<feature type="transmembrane region" description="Helical" evidence="21">
    <location>
        <begin position="349"/>
        <end position="371"/>
    </location>
</feature>
<feature type="transmembrane region" description="Helical" evidence="21">
    <location>
        <begin position="12"/>
        <end position="36"/>
    </location>
</feature>